<feature type="domain" description="YhcG N-terminal" evidence="2">
    <location>
        <begin position="139"/>
        <end position="191"/>
    </location>
</feature>
<dbReference type="Pfam" id="PF17761">
    <property type="entry name" value="DUF1016_N"/>
    <property type="match status" value="2"/>
</dbReference>
<dbReference type="AlphaFoldDB" id="A0A1Q8YD07"/>
<dbReference type="PANTHER" id="PTHR30547">
    <property type="entry name" value="UNCHARACTERIZED PROTEIN YHCG-RELATED"/>
    <property type="match status" value="1"/>
</dbReference>
<evidence type="ECO:0000259" key="2">
    <source>
        <dbReference type="Pfam" id="PF17761"/>
    </source>
</evidence>
<evidence type="ECO:0008006" key="5">
    <source>
        <dbReference type="Google" id="ProtNLM"/>
    </source>
</evidence>
<reference evidence="3 4" key="1">
    <citation type="submission" date="2017-01" db="EMBL/GenBank/DDBJ databases">
        <title>Genome sequence of Rhodoferax antarcticus ANT.BR, a psychrophilic purple nonsulfur bacterium from an Antarctic microbial mat.</title>
        <authorList>
            <person name="Baker J."/>
            <person name="Riester C."/>
            <person name="Skinner B."/>
            <person name="Newell A."/>
            <person name="Swingley W."/>
            <person name="Madigan M."/>
            <person name="Jung D."/>
            <person name="Asao M."/>
            <person name="Chen M."/>
            <person name="Loughlin P."/>
            <person name="Pan H."/>
            <person name="Lin S."/>
            <person name="Li N."/>
            <person name="Shaw J."/>
            <person name="Prado M."/>
            <person name="Sherman C."/>
            <person name="Li X."/>
            <person name="Tang J."/>
            <person name="Blankenship R."/>
            <person name="Zhao T."/>
            <person name="Touchman J."/>
            <person name="Sattley M."/>
        </authorList>
    </citation>
    <scope>NUCLEOTIDE SEQUENCE [LARGE SCALE GENOMIC DNA]</scope>
    <source>
        <strain evidence="3 4">ANT.BR</strain>
    </source>
</reference>
<dbReference type="Proteomes" id="UP000185911">
    <property type="component" value="Unassembled WGS sequence"/>
</dbReference>
<protein>
    <recommendedName>
        <fullName evidence="5">Cytoplasmic protein</fullName>
    </recommendedName>
</protein>
<dbReference type="EMBL" id="MSYM01000013">
    <property type="protein sequence ID" value="OLP05885.1"/>
    <property type="molecule type" value="Genomic_DNA"/>
</dbReference>
<name>A0A1Q8YD07_9BURK</name>
<evidence type="ECO:0000259" key="1">
    <source>
        <dbReference type="Pfam" id="PF06250"/>
    </source>
</evidence>
<gene>
    <name evidence="3" type="ORF">BLL52_2114</name>
</gene>
<dbReference type="Gene3D" id="3.40.1350.10">
    <property type="match status" value="1"/>
</dbReference>
<comment type="caution">
    <text evidence="3">The sequence shown here is derived from an EMBL/GenBank/DDBJ whole genome shotgun (WGS) entry which is preliminary data.</text>
</comment>
<dbReference type="InterPro" id="IPR009362">
    <property type="entry name" value="YhcG_C"/>
</dbReference>
<dbReference type="InterPro" id="IPR011856">
    <property type="entry name" value="tRNA_endonuc-like_dom_sf"/>
</dbReference>
<accession>A0A1Q8YD07</accession>
<feature type="domain" description="YhcG PDDEXK nuclease" evidence="1">
    <location>
        <begin position="217"/>
        <end position="365"/>
    </location>
</feature>
<evidence type="ECO:0000313" key="4">
    <source>
        <dbReference type="Proteomes" id="UP000185911"/>
    </source>
</evidence>
<feature type="domain" description="YhcG N-terminal" evidence="2">
    <location>
        <begin position="15"/>
        <end position="104"/>
    </location>
</feature>
<evidence type="ECO:0000313" key="3">
    <source>
        <dbReference type="EMBL" id="OLP05885.1"/>
    </source>
</evidence>
<keyword evidence="4" id="KW-1185">Reference proteome</keyword>
<proteinExistence type="predicted"/>
<dbReference type="PANTHER" id="PTHR30547:SF5">
    <property type="entry name" value="NUCLEASE YHCG-RELATED"/>
    <property type="match status" value="1"/>
</dbReference>
<dbReference type="InterPro" id="IPR053148">
    <property type="entry name" value="PD-DEXK-like_domain"/>
</dbReference>
<dbReference type="STRING" id="81479.RA876_04860"/>
<dbReference type="GO" id="GO:0003676">
    <property type="term" value="F:nucleic acid binding"/>
    <property type="evidence" value="ECO:0007669"/>
    <property type="project" value="InterPro"/>
</dbReference>
<dbReference type="Pfam" id="PF06250">
    <property type="entry name" value="YhcG_C"/>
    <property type="match status" value="1"/>
</dbReference>
<dbReference type="InterPro" id="IPR041527">
    <property type="entry name" value="YhcG_N"/>
</dbReference>
<organism evidence="3 4">
    <name type="scientific">Rhodoferax antarcticus ANT.BR</name>
    <dbReference type="NCBI Taxonomy" id="1111071"/>
    <lineage>
        <taxon>Bacteria</taxon>
        <taxon>Pseudomonadati</taxon>
        <taxon>Pseudomonadota</taxon>
        <taxon>Betaproteobacteria</taxon>
        <taxon>Burkholderiales</taxon>
        <taxon>Comamonadaceae</taxon>
        <taxon>Rhodoferax</taxon>
    </lineage>
</organism>
<sequence>MDFDALVAAIGQVHAQSAAAASRAINTTLTLRNWVIGWYIREYEQQGADRATYGEGIINRLAEALAARGMRDLAPRTLRQCRQFYTVYPLIWQTASAKSLATQLAPPMWQALSAISPVAPAAPDRATGGAMAHALAAPIEKLFTTLSFSHLAELISIEDPLKRAFYEIECIRGNWAVRALKRQIDTLYFERSALSKDKEKLAAMVRQGIEVAEPRLAIRDPYIFEFLGLRAQDAVAESDLEAALVANLREFLLELGHGFCLEAQQKSILIGKTRGFVDLVFYHRILKCHVLVELKVDKFTHEHIGQLNTYVTWYRQHMMMEGDNPPVGLLLCIDQDHTLVEYATASMDNQLFVSKYQLELPSKESLHKFLETTRKEVIGPP</sequence>